<evidence type="ECO:0000256" key="1">
    <source>
        <dbReference type="ARBA" id="ARBA00004571"/>
    </source>
</evidence>
<proteinExistence type="predicted"/>
<keyword evidence="6" id="KW-0998">Cell outer membrane</keyword>
<dbReference type="InterPro" id="IPR039426">
    <property type="entry name" value="TonB-dep_rcpt-like"/>
</dbReference>
<name>A0A4D7JR02_9BACT</name>
<dbReference type="InterPro" id="IPR008969">
    <property type="entry name" value="CarboxyPept-like_regulatory"/>
</dbReference>
<keyword evidence="5" id="KW-0472">Membrane</keyword>
<dbReference type="KEGG" id="fpf:DCC35_10755"/>
<evidence type="ECO:0000256" key="4">
    <source>
        <dbReference type="ARBA" id="ARBA00022692"/>
    </source>
</evidence>
<dbReference type="Gene3D" id="2.170.130.10">
    <property type="entry name" value="TonB-dependent receptor, plug domain"/>
    <property type="match status" value="1"/>
</dbReference>
<protein>
    <submittedName>
        <fullName evidence="9">TonB-dependent receptor</fullName>
    </submittedName>
</protein>
<dbReference type="EMBL" id="CP028923">
    <property type="protein sequence ID" value="QCK15192.1"/>
    <property type="molecule type" value="Genomic_DNA"/>
</dbReference>
<dbReference type="Pfam" id="PF07715">
    <property type="entry name" value="Plug"/>
    <property type="match status" value="1"/>
</dbReference>
<feature type="signal peptide" evidence="7">
    <location>
        <begin position="1"/>
        <end position="17"/>
    </location>
</feature>
<organism evidence="9 10">
    <name type="scientific">Mangrovivirga cuniculi</name>
    <dbReference type="NCBI Taxonomy" id="2715131"/>
    <lineage>
        <taxon>Bacteria</taxon>
        <taxon>Pseudomonadati</taxon>
        <taxon>Bacteroidota</taxon>
        <taxon>Cytophagia</taxon>
        <taxon>Cytophagales</taxon>
        <taxon>Mangrovivirgaceae</taxon>
        <taxon>Mangrovivirga</taxon>
    </lineage>
</organism>
<evidence type="ECO:0000256" key="2">
    <source>
        <dbReference type="ARBA" id="ARBA00022448"/>
    </source>
</evidence>
<evidence type="ECO:0000313" key="10">
    <source>
        <dbReference type="Proteomes" id="UP000298616"/>
    </source>
</evidence>
<feature type="domain" description="TonB-dependent receptor plug" evidence="8">
    <location>
        <begin position="106"/>
        <end position="214"/>
    </location>
</feature>
<accession>A0A4D7JR02</accession>
<dbReference type="Pfam" id="PF13715">
    <property type="entry name" value="CarbopepD_reg_2"/>
    <property type="match status" value="1"/>
</dbReference>
<keyword evidence="10" id="KW-1185">Reference proteome</keyword>
<sequence>MKYLLYTIFFLSWNTFAQNVVTGKVYDEKTNQPLAGVHIINLNNNTIYHSGKNGTWRIRANASDTLFLTHVGYEPHKVIASEASNVALKQSTAMLSQVEISASNESPMETISRLDIELRNPSNSQEILRLVPGVFIAQHAGGGKAEQIFTRGFDIDHGTDLALNVDGMPVNMVSHAHGQGYADLHFLIPELVKDVNYRFGPHAIDEGNFATAGAINFETIDYLEQNEVNAWVGNFNTYRLFSALKLFESESKNQQFYIASEYLLNDGPFDNPQNYDRINIQGKYTSNTENSILSITGMYLYSDWNASGQIPPRAVENGVIGRFGSLDPTEGGETSRASIIINSETILNTDGLKLSNDYYISQYDFDLFSNFTFFLENPVYGDQIRQRENRLLYGGETKIQTPFYLNNNSQFNLTGGVGFRQDNSDDVSLENTYRRNTFLGYQMFGDIQETNLFAFVETSYLWKDLTISSGIRYDNFRFGYLNKLDSTALFEYQDNGIFSPKFKVAYNVSRKLKLSANYSLGFHSNDSRAILSDSELPLLPRANGLDLIAQWKPLPNLLIHGGLWTLDLESELVYVGDAGIVEPSGETTRKGIDFAARYDIIPSLRIDFDLNVTEARMVDAPKVKTMFH</sequence>
<dbReference type="AlphaFoldDB" id="A0A4D7JR02"/>
<dbReference type="InterPro" id="IPR036942">
    <property type="entry name" value="Beta-barrel_TonB_sf"/>
</dbReference>
<dbReference type="SUPFAM" id="SSF56935">
    <property type="entry name" value="Porins"/>
    <property type="match status" value="1"/>
</dbReference>
<evidence type="ECO:0000256" key="7">
    <source>
        <dbReference type="SAM" id="SignalP"/>
    </source>
</evidence>
<keyword evidence="7" id="KW-0732">Signal</keyword>
<dbReference type="GO" id="GO:0009279">
    <property type="term" value="C:cell outer membrane"/>
    <property type="evidence" value="ECO:0007669"/>
    <property type="project" value="UniProtKB-SubCell"/>
</dbReference>
<reference evidence="9 10" key="1">
    <citation type="submission" date="2018-04" db="EMBL/GenBank/DDBJ databases">
        <title>Complete genome uncultured novel isolate.</title>
        <authorList>
            <person name="Merlino G."/>
        </authorList>
    </citation>
    <scope>NUCLEOTIDE SEQUENCE [LARGE SCALE GENOMIC DNA]</scope>
    <source>
        <strain evidence="10">R1DC9</strain>
    </source>
</reference>
<dbReference type="PANTHER" id="PTHR30069:SF36">
    <property type="entry name" value="BLL6948 PROTEIN"/>
    <property type="match status" value="1"/>
</dbReference>
<dbReference type="Gene3D" id="2.40.170.20">
    <property type="entry name" value="TonB-dependent receptor, beta-barrel domain"/>
    <property type="match status" value="1"/>
</dbReference>
<evidence type="ECO:0000256" key="5">
    <source>
        <dbReference type="ARBA" id="ARBA00023136"/>
    </source>
</evidence>
<dbReference type="PANTHER" id="PTHR30069">
    <property type="entry name" value="TONB-DEPENDENT OUTER MEMBRANE RECEPTOR"/>
    <property type="match status" value="1"/>
</dbReference>
<dbReference type="InterPro" id="IPR012910">
    <property type="entry name" value="Plug_dom"/>
</dbReference>
<dbReference type="GO" id="GO:0044718">
    <property type="term" value="P:siderophore transmembrane transport"/>
    <property type="evidence" value="ECO:0007669"/>
    <property type="project" value="TreeGrafter"/>
</dbReference>
<comment type="subcellular location">
    <subcellularLocation>
        <location evidence="1">Cell outer membrane</location>
        <topology evidence="1">Multi-pass membrane protein</topology>
    </subcellularLocation>
</comment>
<dbReference type="GO" id="GO:0015344">
    <property type="term" value="F:siderophore uptake transmembrane transporter activity"/>
    <property type="evidence" value="ECO:0007669"/>
    <property type="project" value="TreeGrafter"/>
</dbReference>
<keyword evidence="4" id="KW-0812">Transmembrane</keyword>
<evidence type="ECO:0000259" key="8">
    <source>
        <dbReference type="Pfam" id="PF07715"/>
    </source>
</evidence>
<keyword evidence="2" id="KW-0813">Transport</keyword>
<feature type="chain" id="PRO_5021029245" evidence="7">
    <location>
        <begin position="18"/>
        <end position="628"/>
    </location>
</feature>
<gene>
    <name evidence="9" type="ORF">DCC35_10755</name>
</gene>
<dbReference type="OrthoDB" id="99480at2"/>
<evidence type="ECO:0000313" key="9">
    <source>
        <dbReference type="EMBL" id="QCK15192.1"/>
    </source>
</evidence>
<keyword evidence="9" id="KW-0675">Receptor</keyword>
<dbReference type="SUPFAM" id="SSF49464">
    <property type="entry name" value="Carboxypeptidase regulatory domain-like"/>
    <property type="match status" value="1"/>
</dbReference>
<dbReference type="Proteomes" id="UP000298616">
    <property type="component" value="Chromosome"/>
</dbReference>
<keyword evidence="3" id="KW-1134">Transmembrane beta strand</keyword>
<dbReference type="InterPro" id="IPR037066">
    <property type="entry name" value="Plug_dom_sf"/>
</dbReference>
<evidence type="ECO:0000256" key="3">
    <source>
        <dbReference type="ARBA" id="ARBA00022452"/>
    </source>
</evidence>
<evidence type="ECO:0000256" key="6">
    <source>
        <dbReference type="ARBA" id="ARBA00023237"/>
    </source>
</evidence>
<dbReference type="RefSeq" id="WP_137090777.1">
    <property type="nucleotide sequence ID" value="NZ_CP028923.1"/>
</dbReference>